<reference evidence="2 3" key="1">
    <citation type="journal article" date="2020" name="ISME J.">
        <title>Uncovering the hidden diversity of litter-decomposition mechanisms in mushroom-forming fungi.</title>
        <authorList>
            <person name="Floudas D."/>
            <person name="Bentzer J."/>
            <person name="Ahren D."/>
            <person name="Johansson T."/>
            <person name="Persson P."/>
            <person name="Tunlid A."/>
        </authorList>
    </citation>
    <scope>NUCLEOTIDE SEQUENCE [LARGE SCALE GENOMIC DNA]</scope>
    <source>
        <strain evidence="2 3">CBS 175.51</strain>
    </source>
</reference>
<keyword evidence="3" id="KW-1185">Reference proteome</keyword>
<dbReference type="OrthoDB" id="10418426at2759"/>
<keyword evidence="1" id="KW-1133">Transmembrane helix</keyword>
<feature type="transmembrane region" description="Helical" evidence="1">
    <location>
        <begin position="203"/>
        <end position="224"/>
    </location>
</feature>
<feature type="transmembrane region" description="Helical" evidence="1">
    <location>
        <begin position="43"/>
        <end position="63"/>
    </location>
</feature>
<sequence>MSEHDTSSRPFLQSLLKASIALSFVTFGSSLAPLRQLWTSRYLVPPACAITIAFDITLLFLSYRQQAREHKESGQDVELEAAKHPLPKSATQHARPAFLSLSPTYHSIAIWALNLIIAVWLTIILLSLSLIVLGDENGATHDAEDERSLFQWYAQITGMALHPVILFGVELWWSEEIKINTHPTLTFVKKKAYRNTRNTYEKWISRMIWFAVFESAACLVLSFLRPPGALTV</sequence>
<gene>
    <name evidence="2" type="ORF">D9611_010580</name>
</gene>
<protein>
    <submittedName>
        <fullName evidence="2">Uncharacterized protein</fullName>
    </submittedName>
</protein>
<dbReference type="EMBL" id="JAACJK010000116">
    <property type="protein sequence ID" value="KAF5330244.1"/>
    <property type="molecule type" value="Genomic_DNA"/>
</dbReference>
<name>A0A8H5BVB2_9AGAR</name>
<dbReference type="AlphaFoldDB" id="A0A8H5BVB2"/>
<accession>A0A8H5BVB2</accession>
<organism evidence="2 3">
    <name type="scientific">Ephemerocybe angulata</name>
    <dbReference type="NCBI Taxonomy" id="980116"/>
    <lineage>
        <taxon>Eukaryota</taxon>
        <taxon>Fungi</taxon>
        <taxon>Dikarya</taxon>
        <taxon>Basidiomycota</taxon>
        <taxon>Agaricomycotina</taxon>
        <taxon>Agaricomycetes</taxon>
        <taxon>Agaricomycetidae</taxon>
        <taxon>Agaricales</taxon>
        <taxon>Agaricineae</taxon>
        <taxon>Psathyrellaceae</taxon>
        <taxon>Ephemerocybe</taxon>
    </lineage>
</organism>
<evidence type="ECO:0000256" key="1">
    <source>
        <dbReference type="SAM" id="Phobius"/>
    </source>
</evidence>
<proteinExistence type="predicted"/>
<comment type="caution">
    <text evidence="2">The sequence shown here is derived from an EMBL/GenBank/DDBJ whole genome shotgun (WGS) entry which is preliminary data.</text>
</comment>
<keyword evidence="1" id="KW-0812">Transmembrane</keyword>
<evidence type="ECO:0000313" key="3">
    <source>
        <dbReference type="Proteomes" id="UP000541558"/>
    </source>
</evidence>
<evidence type="ECO:0000313" key="2">
    <source>
        <dbReference type="EMBL" id="KAF5330244.1"/>
    </source>
</evidence>
<feature type="transmembrane region" description="Helical" evidence="1">
    <location>
        <begin position="108"/>
        <end position="132"/>
    </location>
</feature>
<feature type="transmembrane region" description="Helical" evidence="1">
    <location>
        <begin position="152"/>
        <end position="173"/>
    </location>
</feature>
<keyword evidence="1" id="KW-0472">Membrane</keyword>
<dbReference type="Proteomes" id="UP000541558">
    <property type="component" value="Unassembled WGS sequence"/>
</dbReference>